<organism evidence="2 3">
    <name type="scientific">Candidatus Ozemobacter sibiricus</name>
    <dbReference type="NCBI Taxonomy" id="2268124"/>
    <lineage>
        <taxon>Bacteria</taxon>
        <taxon>Candidatus Ozemobacteria</taxon>
        <taxon>Candidatus Ozemobacterales</taxon>
        <taxon>Candidatus Ozemobacteraceae</taxon>
        <taxon>Candidatus Ozemobacter</taxon>
    </lineage>
</organism>
<dbReference type="AlphaFoldDB" id="A0A367ZLM7"/>
<accession>A0A367ZLM7</accession>
<comment type="caution">
    <text evidence="2">The sequence shown here is derived from an EMBL/GenBank/DDBJ whole genome shotgun (WGS) entry which is preliminary data.</text>
</comment>
<name>A0A367ZLM7_9BACT</name>
<evidence type="ECO:0000313" key="2">
    <source>
        <dbReference type="EMBL" id="RCK78747.1"/>
    </source>
</evidence>
<gene>
    <name evidence="2" type="ORF">OZSIB_1100</name>
</gene>
<evidence type="ECO:0000313" key="3">
    <source>
        <dbReference type="Proteomes" id="UP000252355"/>
    </source>
</evidence>
<protein>
    <submittedName>
        <fullName evidence="2">Uncharacterized protein</fullName>
    </submittedName>
</protein>
<dbReference type="Proteomes" id="UP000252355">
    <property type="component" value="Unassembled WGS sequence"/>
</dbReference>
<feature type="region of interest" description="Disordered" evidence="1">
    <location>
        <begin position="247"/>
        <end position="271"/>
    </location>
</feature>
<proteinExistence type="predicted"/>
<evidence type="ECO:0000256" key="1">
    <source>
        <dbReference type="SAM" id="MobiDB-lite"/>
    </source>
</evidence>
<sequence length="341" mass="37301">MTTDMDAQRRLAEIDRLRDEIRAIEDEVAARAGQAESRGASPEELRQIGARGRQATELRARLEKWCQELRRDHPEIFAAWAERHQAAVRRLIMAELARHRPGVASVEEGLARITAEGAYSSDDLKVLQLAGFLDEWREVLEGKRPYALFPPTWETYPPVPALDCDLREPLPVPADLAARHPDILAVREWQAWHAGLVFLAEALSILDQGKPCRLERATGAYTPGQPWESALTLTTGQLSITLRWGEEPSGSAATDAPASATDAPAGPGPAGTRPFCRVTTSGFLPHEQLLWSGSFGGESSGLTISFRHFREDAIEAIQTLAGRLFAKATLTTTTPASPTTG</sequence>
<feature type="compositionally biased region" description="Low complexity" evidence="1">
    <location>
        <begin position="248"/>
        <end position="265"/>
    </location>
</feature>
<reference evidence="2 3" key="1">
    <citation type="submission" date="2018-05" db="EMBL/GenBank/DDBJ databases">
        <title>A metagenomic window into the 2 km-deep terrestrial subsurface aquifer revealed taxonomically and functionally diverse microbial community comprising novel uncultured bacterial lineages.</title>
        <authorList>
            <person name="Kadnikov V.V."/>
            <person name="Mardanov A.V."/>
            <person name="Beletsky A.V."/>
            <person name="Banks D."/>
            <person name="Pimenov N.V."/>
            <person name="Frank Y.A."/>
            <person name="Karnachuk O.V."/>
            <person name="Ravin N.V."/>
        </authorList>
    </citation>
    <scope>NUCLEOTIDE SEQUENCE [LARGE SCALE GENOMIC DNA]</scope>
    <source>
        <strain evidence="2">BY5</strain>
    </source>
</reference>
<dbReference type="EMBL" id="QOQW01000019">
    <property type="protein sequence ID" value="RCK78747.1"/>
    <property type="molecule type" value="Genomic_DNA"/>
</dbReference>
<feature type="region of interest" description="Disordered" evidence="1">
    <location>
        <begin position="30"/>
        <end position="51"/>
    </location>
</feature>